<evidence type="ECO:0000313" key="1">
    <source>
        <dbReference type="EMBL" id="RDI20738.1"/>
    </source>
</evidence>
<dbReference type="EMBL" id="QQAV01000010">
    <property type="protein sequence ID" value="RDI20738.1"/>
    <property type="molecule type" value="Genomic_DNA"/>
</dbReference>
<protein>
    <submittedName>
        <fullName evidence="1">Tail completion protein R (GpR)</fullName>
    </submittedName>
</protein>
<accession>A0A370FD20</accession>
<dbReference type="InterPro" id="IPR009678">
    <property type="entry name" value="Phage_tail_completion_R"/>
</dbReference>
<reference evidence="1 2" key="1">
    <citation type="submission" date="2018-07" db="EMBL/GenBank/DDBJ databases">
        <title>Genomic Encyclopedia of Type Strains, Phase IV (KMG-IV): sequencing the most valuable type-strain genomes for metagenomic binning, comparative biology and taxonomic classification.</title>
        <authorList>
            <person name="Goeker M."/>
        </authorList>
    </citation>
    <scope>NUCLEOTIDE SEQUENCE [LARGE SCALE GENOMIC DNA]</scope>
    <source>
        <strain evidence="1 2">DSM 21352</strain>
    </source>
</reference>
<dbReference type="RefSeq" id="WP_114804247.1">
    <property type="nucleotide sequence ID" value="NZ_QQAV01000010.1"/>
</dbReference>
<dbReference type="Proteomes" id="UP000255265">
    <property type="component" value="Unassembled WGS sequence"/>
</dbReference>
<keyword evidence="2" id="KW-1185">Reference proteome</keyword>
<dbReference type="AlphaFoldDB" id="A0A370FD20"/>
<dbReference type="OrthoDB" id="8564199at2"/>
<evidence type="ECO:0000313" key="2">
    <source>
        <dbReference type="Proteomes" id="UP000255265"/>
    </source>
</evidence>
<proteinExistence type="predicted"/>
<dbReference type="Pfam" id="PF06891">
    <property type="entry name" value="P2_Phage_GpR"/>
    <property type="match status" value="1"/>
</dbReference>
<name>A0A370FD20_9BURK</name>
<comment type="caution">
    <text evidence="1">The sequence shown here is derived from an EMBL/GenBank/DDBJ whole genome shotgun (WGS) entry which is preliminary data.</text>
</comment>
<organism evidence="1 2">
    <name type="scientific">Pseudacidovorax intermedius</name>
    <dbReference type="NCBI Taxonomy" id="433924"/>
    <lineage>
        <taxon>Bacteria</taxon>
        <taxon>Pseudomonadati</taxon>
        <taxon>Pseudomonadota</taxon>
        <taxon>Betaproteobacteria</taxon>
        <taxon>Burkholderiales</taxon>
        <taxon>Comamonadaceae</taxon>
        <taxon>Pseudacidovorax</taxon>
    </lineage>
</organism>
<gene>
    <name evidence="1" type="ORF">DFR41_110146</name>
</gene>
<sequence length="166" mass="18615">MKKPASLRRYLEEAVPHLQANPDRLTVFIESGRLVAAGGPSLSFRYEYTLVLTVLDYAGDLDTLAVPLLAWLRTCQPDIALNPSLREKALRFHAELLNHDTADVEIQVDLSETVAVKESTEPGGRRRLDVRHVPEPYHPAPYATGDYALYLGEQIGAEWHVAEEIR</sequence>